<gene>
    <name evidence="2" type="ORF">M6B38_409945</name>
</gene>
<sequence>MVTLGGRRLQAPGKIGSKRSARSSSTRRPRAQARGGGAAPGPGSSVSSARGGRVYQARVACRGGLARGLRPAALCCQGWRGLRWRSPGFWGKLVV</sequence>
<feature type="region of interest" description="Disordered" evidence="1">
    <location>
        <begin position="1"/>
        <end position="51"/>
    </location>
</feature>
<proteinExistence type="predicted"/>
<reference evidence="2" key="2">
    <citation type="submission" date="2023-04" db="EMBL/GenBank/DDBJ databases">
        <authorList>
            <person name="Bruccoleri R.E."/>
            <person name="Oakeley E.J."/>
            <person name="Faust A.-M."/>
            <person name="Dessus-Babus S."/>
            <person name="Altorfer M."/>
            <person name="Burckhardt D."/>
            <person name="Oertli M."/>
            <person name="Naumann U."/>
            <person name="Petersen F."/>
            <person name="Wong J."/>
        </authorList>
    </citation>
    <scope>NUCLEOTIDE SEQUENCE</scope>
    <source>
        <strain evidence="2">GSM-AAB239-AS_SAM_17_03QT</strain>
        <tissue evidence="2">Leaf</tissue>
    </source>
</reference>
<accession>A0AAX6FPN3</accession>
<comment type="caution">
    <text evidence="2">The sequence shown here is derived from an EMBL/GenBank/DDBJ whole genome shotgun (WGS) entry which is preliminary data.</text>
</comment>
<keyword evidence="3" id="KW-1185">Reference proteome</keyword>
<dbReference type="AlphaFoldDB" id="A0AAX6FPN3"/>
<feature type="compositionally biased region" description="Low complexity" evidence="1">
    <location>
        <begin position="41"/>
        <end position="51"/>
    </location>
</feature>
<evidence type="ECO:0000313" key="2">
    <source>
        <dbReference type="EMBL" id="KAJ6817891.1"/>
    </source>
</evidence>
<dbReference type="Proteomes" id="UP001140949">
    <property type="component" value="Unassembled WGS sequence"/>
</dbReference>
<reference evidence="2" key="1">
    <citation type="journal article" date="2023" name="GigaByte">
        <title>Genome assembly of the bearded iris, Iris pallida Lam.</title>
        <authorList>
            <person name="Bruccoleri R.E."/>
            <person name="Oakeley E.J."/>
            <person name="Faust A.M.E."/>
            <person name="Altorfer M."/>
            <person name="Dessus-Babus S."/>
            <person name="Burckhardt D."/>
            <person name="Oertli M."/>
            <person name="Naumann U."/>
            <person name="Petersen F."/>
            <person name="Wong J."/>
        </authorList>
    </citation>
    <scope>NUCLEOTIDE SEQUENCE</scope>
    <source>
        <strain evidence="2">GSM-AAB239-AS_SAM_17_03QT</strain>
    </source>
</reference>
<evidence type="ECO:0000313" key="3">
    <source>
        <dbReference type="Proteomes" id="UP001140949"/>
    </source>
</evidence>
<feature type="compositionally biased region" description="Basic residues" evidence="1">
    <location>
        <begin position="16"/>
        <end position="31"/>
    </location>
</feature>
<protein>
    <submittedName>
        <fullName evidence="2">Pollen-specific leucine-rich repeat extensin-like protein 3</fullName>
    </submittedName>
</protein>
<organism evidence="2 3">
    <name type="scientific">Iris pallida</name>
    <name type="common">Sweet iris</name>
    <dbReference type="NCBI Taxonomy" id="29817"/>
    <lineage>
        <taxon>Eukaryota</taxon>
        <taxon>Viridiplantae</taxon>
        <taxon>Streptophyta</taxon>
        <taxon>Embryophyta</taxon>
        <taxon>Tracheophyta</taxon>
        <taxon>Spermatophyta</taxon>
        <taxon>Magnoliopsida</taxon>
        <taxon>Liliopsida</taxon>
        <taxon>Asparagales</taxon>
        <taxon>Iridaceae</taxon>
        <taxon>Iridoideae</taxon>
        <taxon>Irideae</taxon>
        <taxon>Iris</taxon>
    </lineage>
</organism>
<dbReference type="EMBL" id="JANAVB010027597">
    <property type="protein sequence ID" value="KAJ6817891.1"/>
    <property type="molecule type" value="Genomic_DNA"/>
</dbReference>
<evidence type="ECO:0000256" key="1">
    <source>
        <dbReference type="SAM" id="MobiDB-lite"/>
    </source>
</evidence>
<name>A0AAX6FPN3_IRIPA</name>